<organism evidence="3 4">
    <name type="scientific">Cucumis melo var. makuwa</name>
    <name type="common">Oriental melon</name>
    <dbReference type="NCBI Taxonomy" id="1194695"/>
    <lineage>
        <taxon>Eukaryota</taxon>
        <taxon>Viridiplantae</taxon>
        <taxon>Streptophyta</taxon>
        <taxon>Embryophyta</taxon>
        <taxon>Tracheophyta</taxon>
        <taxon>Spermatophyta</taxon>
        <taxon>Magnoliopsida</taxon>
        <taxon>eudicotyledons</taxon>
        <taxon>Gunneridae</taxon>
        <taxon>Pentapetalae</taxon>
        <taxon>rosids</taxon>
        <taxon>fabids</taxon>
        <taxon>Cucurbitales</taxon>
        <taxon>Cucurbitaceae</taxon>
        <taxon>Benincaseae</taxon>
        <taxon>Cucumis</taxon>
    </lineage>
</organism>
<feature type="region of interest" description="Disordered" evidence="1">
    <location>
        <begin position="593"/>
        <end position="646"/>
    </location>
</feature>
<evidence type="ECO:0000256" key="1">
    <source>
        <dbReference type="SAM" id="MobiDB-lite"/>
    </source>
</evidence>
<dbReference type="InterPro" id="IPR005162">
    <property type="entry name" value="Retrotrans_gag_dom"/>
</dbReference>
<evidence type="ECO:0000313" key="4">
    <source>
        <dbReference type="Proteomes" id="UP000321947"/>
    </source>
</evidence>
<dbReference type="PANTHER" id="PTHR24559">
    <property type="entry name" value="TRANSPOSON TY3-I GAG-POL POLYPROTEIN"/>
    <property type="match status" value="1"/>
</dbReference>
<dbReference type="SUPFAM" id="SSF56672">
    <property type="entry name" value="DNA/RNA polymerases"/>
    <property type="match status" value="1"/>
</dbReference>
<dbReference type="AlphaFoldDB" id="A0A5D3DPU9"/>
<gene>
    <name evidence="3" type="ORF">E5676_scaffold352G007160</name>
</gene>
<name>A0A5D3DPU9_CUCMM</name>
<dbReference type="Gene3D" id="3.30.70.270">
    <property type="match status" value="1"/>
</dbReference>
<dbReference type="InterPro" id="IPR043128">
    <property type="entry name" value="Rev_trsase/Diguanyl_cyclase"/>
</dbReference>
<accession>A0A5D3DPU9</accession>
<proteinExistence type="predicted"/>
<dbReference type="InterPro" id="IPR043502">
    <property type="entry name" value="DNA/RNA_pol_sf"/>
</dbReference>
<dbReference type="Pfam" id="PF03732">
    <property type="entry name" value="Retrotrans_gag"/>
    <property type="match status" value="1"/>
</dbReference>
<feature type="compositionally biased region" description="Low complexity" evidence="1">
    <location>
        <begin position="597"/>
        <end position="611"/>
    </location>
</feature>
<dbReference type="Gene3D" id="2.40.70.10">
    <property type="entry name" value="Acid Proteases"/>
    <property type="match status" value="1"/>
</dbReference>
<feature type="compositionally biased region" description="Basic and acidic residues" evidence="1">
    <location>
        <begin position="615"/>
        <end position="625"/>
    </location>
</feature>
<dbReference type="InterPro" id="IPR053134">
    <property type="entry name" value="RNA-dir_DNA_polymerase"/>
</dbReference>
<dbReference type="PANTHER" id="PTHR24559:SF436">
    <property type="entry name" value="RNA-DIRECTED DNA POLYMERASE HOMOLOG"/>
    <property type="match status" value="1"/>
</dbReference>
<dbReference type="InterPro" id="IPR021109">
    <property type="entry name" value="Peptidase_aspartic_dom_sf"/>
</dbReference>
<feature type="domain" description="Retrotransposon gag" evidence="2">
    <location>
        <begin position="490"/>
        <end position="558"/>
    </location>
</feature>
<feature type="compositionally biased region" description="Basic and acidic residues" evidence="1">
    <location>
        <begin position="634"/>
        <end position="643"/>
    </location>
</feature>
<dbReference type="EMBL" id="SSTD01003829">
    <property type="protein sequence ID" value="TYK25562.1"/>
    <property type="molecule type" value="Genomic_DNA"/>
</dbReference>
<evidence type="ECO:0000259" key="2">
    <source>
        <dbReference type="Pfam" id="PF03732"/>
    </source>
</evidence>
<protein>
    <recommendedName>
        <fullName evidence="2">Retrotransposon gag domain-containing protein</fullName>
    </recommendedName>
</protein>
<comment type="caution">
    <text evidence="3">The sequence shown here is derived from an EMBL/GenBank/DDBJ whole genome shotgun (WGS) entry which is preliminary data.</text>
</comment>
<sequence>MGALKFLSSLQKKVGETSGPVEKGPMNIEENIPKLGECSGNVDLVVVRMDDFHVVLDMEFLLKHEVIPMALRYPLLIINDLFDQLNGAQYFMKLDLRSGYYQVFHEYLDQFVVFYPDDIVVFSSNLEEHQANESKSFVVETDVSDFALGGPHTIAPIHPNTFPDFGSLANPSFQTSRLWTTTLSQRHQPIMIPLYHVVSPFLEALTCSDTTLSRGYCHLQRMRQVCLGWLGHAKYQEHSEPSMTLQTVISSFWTVIEASGCVWMVLGVKGILVQGKAQKDGLVELEEQMLYLVEVPDFVRYLESRLDEISEKTDIINAVAGRVEGLSIQELLARVDTLEANAGRTVNYEYGDSSSGFVAHMEGRVNELDNSQKTLLEMINGMSEDFRATLDVVRSEIADVNTRLSLTMRAMANQAPVGGAVPVTKVKVPKPKPFCGVRDAKALENFTFDLEQYFKATNTVTEAPVGGAVPVTKVKVPEPKLFCGEGHCTIDTWDVLKKELRSQFFLENVEILARRKLHDLKHTGTIREYVKQFAGLMLDICDMSEKDKVFCFVEGLKPWTKAKLYEQRVQDLASAYAAAEWLFNLISDSQDVKRHQSTSPGRNRNSRPSSPKVVGGDKRSGKDCRPYQSTTENTWRRSNDRSPTKRPLSFFICQGPHLARECPNKVDFHAFQALLIADSDDKSNQAEDEAGLIDGGEKTRIGAIKYMSSLQKKSEERHVPTKGGLLRLRLRWEKDSGRMKAVNFVALPIVELVKRTTIKLGGWKGPVDFVVVKMDDFDVVLEMEFLLEHQVISMPSAKCLAITGSFPTVVQVDIRQPNGFKMISAMQLDESRAQEEPPSMEIPLGALKKREETAPKDTLCVPEKCRGVLPNSWPKPSSMRRRTDHGIESPPEVKASAENAYRMTPPKLAKLRKPSKMLLNTGFSRPVQAPMFDRPCGVKYFPKLDIRSRYCRVRTTKTKGLETTCVTGHEPYEFPVVPPSLIDAKGGKCCSVQSQINVLSHVGECHQTMIEGPSLGVVDATKTPKVEAEQFSCALEEYLHHCVDDRQKNWVQLLKVAQFGHGAQTDSLIKRSPFEIKGKRHSVLPPLADGPYVGDRTQVPRVEEE</sequence>
<dbReference type="Proteomes" id="UP000321947">
    <property type="component" value="Unassembled WGS sequence"/>
</dbReference>
<reference evidence="3 4" key="1">
    <citation type="submission" date="2019-08" db="EMBL/GenBank/DDBJ databases">
        <title>Draft genome sequences of two oriental melons (Cucumis melo L. var makuwa).</title>
        <authorList>
            <person name="Kwon S.-Y."/>
        </authorList>
    </citation>
    <scope>NUCLEOTIDE SEQUENCE [LARGE SCALE GENOMIC DNA]</scope>
    <source>
        <strain evidence="4">cv. Chang Bougi</strain>
        <tissue evidence="3">Leaf</tissue>
    </source>
</reference>
<feature type="region of interest" description="Disordered" evidence="1">
    <location>
        <begin position="871"/>
        <end position="895"/>
    </location>
</feature>
<evidence type="ECO:0000313" key="3">
    <source>
        <dbReference type="EMBL" id="TYK25562.1"/>
    </source>
</evidence>